<dbReference type="PROSITE" id="PS01350">
    <property type="entry name" value="ISPF"/>
    <property type="match status" value="1"/>
</dbReference>
<dbReference type="Pfam" id="PF02542">
    <property type="entry name" value="YgbB"/>
    <property type="match status" value="1"/>
</dbReference>
<keyword evidence="7 8" id="KW-0456">Lyase</keyword>
<dbReference type="PANTHER" id="PTHR43181">
    <property type="entry name" value="2-C-METHYL-D-ERYTHRITOL 2,4-CYCLODIPHOSPHATE SYNTHASE, CHLOROPLASTIC"/>
    <property type="match status" value="1"/>
</dbReference>
<comment type="catalytic activity">
    <reaction evidence="1 8 9">
        <text>4-CDP-2-C-methyl-D-erythritol 2-phosphate = 2-C-methyl-D-erythritol 2,4-cyclic diphosphate + CMP</text>
        <dbReference type="Rhea" id="RHEA:23864"/>
        <dbReference type="ChEBI" id="CHEBI:57919"/>
        <dbReference type="ChEBI" id="CHEBI:58483"/>
        <dbReference type="ChEBI" id="CHEBI:60377"/>
        <dbReference type="EC" id="4.6.1.12"/>
    </reaction>
</comment>
<dbReference type="GO" id="GO:0046872">
    <property type="term" value="F:metal ion binding"/>
    <property type="evidence" value="ECO:0007669"/>
    <property type="project" value="UniProtKB-KW"/>
</dbReference>
<evidence type="ECO:0000256" key="3">
    <source>
        <dbReference type="ARBA" id="ARBA00008480"/>
    </source>
</evidence>
<comment type="caution">
    <text evidence="8">Lacks conserved residue(s) required for the propagation of feature annotation.</text>
</comment>
<evidence type="ECO:0000256" key="6">
    <source>
        <dbReference type="ARBA" id="ARBA00023229"/>
    </source>
</evidence>
<evidence type="ECO:0000259" key="10">
    <source>
        <dbReference type="Pfam" id="PF02542"/>
    </source>
</evidence>
<comment type="cofactor">
    <cofactor evidence="8">
        <name>a divalent metal cation</name>
        <dbReference type="ChEBI" id="CHEBI:60240"/>
    </cofactor>
    <text evidence="8">Binds 1 divalent metal cation per subunit.</text>
</comment>
<comment type="caution">
    <text evidence="11">The sequence shown here is derived from an EMBL/GenBank/DDBJ whole genome shotgun (WGS) entry which is preliminary data.</text>
</comment>
<organism evidence="11">
    <name type="scientific">Lyngbya confervoides BDU141951</name>
    <dbReference type="NCBI Taxonomy" id="1574623"/>
    <lineage>
        <taxon>Bacteria</taxon>
        <taxon>Bacillati</taxon>
        <taxon>Cyanobacteriota</taxon>
        <taxon>Cyanophyceae</taxon>
        <taxon>Oscillatoriophycideae</taxon>
        <taxon>Oscillatoriales</taxon>
        <taxon>Microcoleaceae</taxon>
        <taxon>Lyngbya</taxon>
    </lineage>
</organism>
<feature type="binding site" evidence="8">
    <location>
        <begin position="10"/>
        <end position="12"/>
    </location>
    <ligand>
        <name>4-CDP-2-C-methyl-D-erythritol 2-phosphate</name>
        <dbReference type="ChEBI" id="CHEBI:57919"/>
    </ligand>
</feature>
<dbReference type="PANTHER" id="PTHR43181:SF1">
    <property type="entry name" value="2-C-METHYL-D-ERYTHRITOL 2,4-CYCLODIPHOSPHATE SYNTHASE, CHLOROPLASTIC"/>
    <property type="match status" value="1"/>
</dbReference>
<dbReference type="EC" id="4.6.1.12" evidence="4 8"/>
<evidence type="ECO:0000256" key="8">
    <source>
        <dbReference type="HAMAP-Rule" id="MF_00107"/>
    </source>
</evidence>
<reference evidence="11" key="2">
    <citation type="journal article" date="2015" name="Genome Announc.">
        <title>Draft Genome Sequence of Filamentous Marine Cyanobacterium Lyngbya confervoides Strain BDU141951.</title>
        <authorList>
            <person name="Chandrababunaidu M.M."/>
            <person name="Sen D."/>
            <person name="Tripathy S."/>
        </authorList>
    </citation>
    <scope>NUCLEOTIDE SEQUENCE</scope>
    <source>
        <strain evidence="11">BDU141951</strain>
    </source>
</reference>
<feature type="binding site" evidence="8">
    <location>
        <begin position="58"/>
        <end position="60"/>
    </location>
    <ligand>
        <name>4-CDP-2-C-methyl-D-erythritol 2-phosphate</name>
        <dbReference type="ChEBI" id="CHEBI:57919"/>
    </ligand>
</feature>
<dbReference type="CDD" id="cd00554">
    <property type="entry name" value="MECDP_synthase"/>
    <property type="match status" value="1"/>
</dbReference>
<dbReference type="FunFam" id="3.30.1330.50:FF:000001">
    <property type="entry name" value="2-C-methyl-D-erythritol 2,4-cyclodiphosphate synthase"/>
    <property type="match status" value="1"/>
</dbReference>
<dbReference type="HAMAP" id="MF_00107">
    <property type="entry name" value="IspF"/>
    <property type="match status" value="1"/>
</dbReference>
<dbReference type="EMBL" id="JTHE02000003">
    <property type="protein sequence ID" value="NEV70132.1"/>
    <property type="molecule type" value="Genomic_DNA"/>
</dbReference>
<reference evidence="11" key="3">
    <citation type="submission" date="2020-02" db="EMBL/GenBank/DDBJ databases">
        <authorList>
            <person name="Sarangi A.N."/>
            <person name="Ghosh S."/>
            <person name="Mukherjee M."/>
            <person name="Tripathy S."/>
        </authorList>
    </citation>
    <scope>NUCLEOTIDE SEQUENCE</scope>
    <source>
        <strain evidence="11">BDU141951</strain>
    </source>
</reference>
<dbReference type="InterPro" id="IPR036571">
    <property type="entry name" value="MECDP_synthase_sf"/>
</dbReference>
<dbReference type="NCBIfam" id="TIGR00151">
    <property type="entry name" value="ispF"/>
    <property type="match status" value="1"/>
</dbReference>
<keyword evidence="6 8" id="KW-0414">Isoprene biosynthesis</keyword>
<feature type="domain" description="2-C-methyl-D-erythritol 2,4-cyclodiphosphate synthase" evidence="10">
    <location>
        <begin position="3"/>
        <end position="156"/>
    </location>
</feature>
<evidence type="ECO:0000256" key="7">
    <source>
        <dbReference type="ARBA" id="ARBA00023239"/>
    </source>
</evidence>
<dbReference type="InterPro" id="IPR020555">
    <property type="entry name" value="MECDP_synthase_CS"/>
</dbReference>
<comment type="pathway">
    <text evidence="2 8">Isoprenoid biosynthesis; isopentenyl diphosphate biosynthesis via DXP pathway; isopentenyl diphosphate from 1-deoxy-D-xylulose 5-phosphate: step 4/6.</text>
</comment>
<accession>A0A0C1YKY6</accession>
<dbReference type="GO" id="GO:0019288">
    <property type="term" value="P:isopentenyl diphosphate biosynthetic process, methylerythritol 4-phosphate pathway"/>
    <property type="evidence" value="ECO:0007669"/>
    <property type="project" value="UniProtKB-UniRule"/>
</dbReference>
<feature type="binding site" evidence="8">
    <location>
        <position position="144"/>
    </location>
    <ligand>
        <name>4-CDP-2-C-methyl-D-erythritol 2-phosphate</name>
        <dbReference type="ChEBI" id="CHEBI:57919"/>
    </ligand>
</feature>
<reference evidence="11" key="1">
    <citation type="submission" date="2014-11" db="EMBL/GenBank/DDBJ databases">
        <authorList>
            <person name="Malar M.C."/>
            <person name="Sen D."/>
            <person name="Tripathy S."/>
        </authorList>
    </citation>
    <scope>NUCLEOTIDE SEQUENCE</scope>
    <source>
        <strain evidence="11">BDU141951</strain>
    </source>
</reference>
<dbReference type="AlphaFoldDB" id="A0A0C1YKY6"/>
<dbReference type="SUPFAM" id="SSF69765">
    <property type="entry name" value="IpsF-like"/>
    <property type="match status" value="1"/>
</dbReference>
<evidence type="ECO:0000256" key="2">
    <source>
        <dbReference type="ARBA" id="ARBA00004709"/>
    </source>
</evidence>
<dbReference type="InterPro" id="IPR003526">
    <property type="entry name" value="MECDP_synthase"/>
</dbReference>
<dbReference type="UniPathway" id="UPA00056">
    <property type="reaction ID" value="UER00095"/>
</dbReference>
<feature type="site" description="Transition state stabilizer" evidence="8">
    <location>
        <position position="135"/>
    </location>
</feature>
<feature type="binding site" evidence="8">
    <location>
        <position position="12"/>
    </location>
    <ligand>
        <name>a divalent metal cation</name>
        <dbReference type="ChEBI" id="CHEBI:60240"/>
    </ligand>
</feature>
<name>A0A0C1YKY6_9CYAN</name>
<evidence type="ECO:0000256" key="4">
    <source>
        <dbReference type="ARBA" id="ARBA00012579"/>
    </source>
</evidence>
<dbReference type="GO" id="GO:0008685">
    <property type="term" value="F:2-C-methyl-D-erythritol 2,4-cyclodiphosphate synthase activity"/>
    <property type="evidence" value="ECO:0007669"/>
    <property type="project" value="UniProtKB-UniRule"/>
</dbReference>
<comment type="function">
    <text evidence="8">Involved in the biosynthesis of isopentenyl diphosphate (IPP) and dimethylallyl diphosphate (DMAPP), two major building blocks of isoprenoid compounds. Catalyzes the conversion of 4-diphosphocytidyl-2-C-methyl-D-erythritol 2-phosphate (CDP-ME2P) to 2-C-methyl-D-erythritol 2,4-cyclodiphosphate (ME-CPP) with a corresponding release of cytidine 5-monophosphate (CMP).</text>
</comment>
<evidence type="ECO:0000256" key="5">
    <source>
        <dbReference type="ARBA" id="ARBA00022723"/>
    </source>
</evidence>
<comment type="similarity">
    <text evidence="3 8 9">Belongs to the IspF family.</text>
</comment>
<protein>
    <recommendedName>
        <fullName evidence="4 8">2-C-methyl-D-erythritol 2,4-cyclodiphosphate synthase</fullName>
        <shortName evidence="8">MECDP-synthase</shortName>
        <shortName evidence="8">MECPP-synthase</shortName>
        <shortName evidence="8">MECPS</shortName>
        <ecNumber evidence="4 8">4.6.1.12</ecNumber>
    </recommendedName>
</protein>
<feature type="binding site" evidence="8">
    <location>
        <position position="10"/>
    </location>
    <ligand>
        <name>a divalent metal cation</name>
        <dbReference type="ChEBI" id="CHEBI:60240"/>
    </ligand>
</feature>
<feature type="binding site" evidence="8">
    <location>
        <position position="44"/>
    </location>
    <ligand>
        <name>a divalent metal cation</name>
        <dbReference type="ChEBI" id="CHEBI:60240"/>
    </ligand>
</feature>
<evidence type="ECO:0000256" key="1">
    <source>
        <dbReference type="ARBA" id="ARBA00000200"/>
    </source>
</evidence>
<dbReference type="GO" id="GO:0016114">
    <property type="term" value="P:terpenoid biosynthetic process"/>
    <property type="evidence" value="ECO:0007669"/>
    <property type="project" value="InterPro"/>
</dbReference>
<feature type="binding site" evidence="8">
    <location>
        <begin position="134"/>
        <end position="137"/>
    </location>
    <ligand>
        <name>4-CDP-2-C-methyl-D-erythritol 2-phosphate</name>
        <dbReference type="ChEBI" id="CHEBI:57919"/>
    </ligand>
</feature>
<comment type="subunit">
    <text evidence="8">Homotrimer.</text>
</comment>
<gene>
    <name evidence="8" type="primary">ispF</name>
    <name evidence="11" type="ORF">QQ91_023855</name>
</gene>
<dbReference type="Gene3D" id="3.30.1330.50">
    <property type="entry name" value="2-C-methyl-D-erythritol 2,4-cyclodiphosphate synthase"/>
    <property type="match status" value="1"/>
</dbReference>
<keyword evidence="5 8" id="KW-0479">Metal-binding</keyword>
<feature type="site" description="Transition state stabilizer" evidence="8">
    <location>
        <position position="36"/>
    </location>
</feature>
<proteinExistence type="inferred from homology"/>
<sequence>MNIRIGNGYDIHRLVEGRPLILGGVTIPHVMGLLGHSDADVLTHAITDALLGALSLGDIGTYFPPSDPQWAGADSLKLLDQVYQMVRDRGWAIVNVDSVVVAERPKLKPHIAAMRSALAAALNLAPDQVGVKATTNEKLGPTGREEGIAAYAVVLIARAST</sequence>
<feature type="binding site" evidence="8">
    <location>
        <begin position="36"/>
        <end position="37"/>
    </location>
    <ligand>
        <name>4-CDP-2-C-methyl-D-erythritol 2-phosphate</name>
        <dbReference type="ChEBI" id="CHEBI:57919"/>
    </ligand>
</feature>
<evidence type="ECO:0000256" key="9">
    <source>
        <dbReference type="RuleBase" id="RU004395"/>
    </source>
</evidence>
<evidence type="ECO:0000313" key="11">
    <source>
        <dbReference type="EMBL" id="NEV70132.1"/>
    </source>
</evidence>